<evidence type="ECO:0000256" key="2">
    <source>
        <dbReference type="SAM" id="SignalP"/>
    </source>
</evidence>
<evidence type="ECO:0000313" key="4">
    <source>
        <dbReference type="Proteomes" id="UP001156670"/>
    </source>
</evidence>
<feature type="compositionally biased region" description="Polar residues" evidence="1">
    <location>
        <begin position="105"/>
        <end position="119"/>
    </location>
</feature>
<organism evidence="3 4">
    <name type="scientific">Dyella acidisoli</name>
    <dbReference type="NCBI Taxonomy" id="1867834"/>
    <lineage>
        <taxon>Bacteria</taxon>
        <taxon>Pseudomonadati</taxon>
        <taxon>Pseudomonadota</taxon>
        <taxon>Gammaproteobacteria</taxon>
        <taxon>Lysobacterales</taxon>
        <taxon>Rhodanobacteraceae</taxon>
        <taxon>Dyella</taxon>
    </lineage>
</organism>
<accession>A0ABQ5XN55</accession>
<feature type="region of interest" description="Disordered" evidence="1">
    <location>
        <begin position="105"/>
        <end position="136"/>
    </location>
</feature>
<feature type="signal peptide" evidence="2">
    <location>
        <begin position="1"/>
        <end position="23"/>
    </location>
</feature>
<evidence type="ECO:0000256" key="1">
    <source>
        <dbReference type="SAM" id="MobiDB-lite"/>
    </source>
</evidence>
<sequence length="136" mass="14067">MNKVVAAMVAAMVLAGCATSAQKVDPATIASFQPGVTTIAQVESALGQPFQATRMPDGSQQLQYVSKYQEVTGDGTPTTGSQIPKHVEKTVSTVLSFDQSGHFVSSSSNAKTKENQGLSNLGHLNGGEAIQEGGAR</sequence>
<comment type="caution">
    <text evidence="3">The sequence shown here is derived from an EMBL/GenBank/DDBJ whole genome shotgun (WGS) entry which is preliminary data.</text>
</comment>
<feature type="chain" id="PRO_5046299705" description="Lipoprotein SmpA/OmlA domain-containing protein" evidence="2">
    <location>
        <begin position="24"/>
        <end position="136"/>
    </location>
</feature>
<protein>
    <recommendedName>
        <fullName evidence="5">Lipoprotein SmpA/OmlA domain-containing protein</fullName>
    </recommendedName>
</protein>
<keyword evidence="4" id="KW-1185">Reference proteome</keyword>
<reference evidence="4" key="1">
    <citation type="journal article" date="2019" name="Int. J. Syst. Evol. Microbiol.">
        <title>The Global Catalogue of Microorganisms (GCM) 10K type strain sequencing project: providing services to taxonomists for standard genome sequencing and annotation.</title>
        <authorList>
            <consortium name="The Broad Institute Genomics Platform"/>
            <consortium name="The Broad Institute Genome Sequencing Center for Infectious Disease"/>
            <person name="Wu L."/>
            <person name="Ma J."/>
        </authorList>
    </citation>
    <scope>NUCLEOTIDE SEQUENCE [LARGE SCALE GENOMIC DNA]</scope>
    <source>
        <strain evidence="4">NBRC 111980</strain>
    </source>
</reference>
<dbReference type="RefSeq" id="WP_284320526.1">
    <property type="nucleotide sequence ID" value="NZ_BSOB01000012.1"/>
</dbReference>
<evidence type="ECO:0008006" key="5">
    <source>
        <dbReference type="Google" id="ProtNLM"/>
    </source>
</evidence>
<name>A0ABQ5XN55_9GAMM</name>
<dbReference type="EMBL" id="BSOB01000012">
    <property type="protein sequence ID" value="GLQ92787.1"/>
    <property type="molecule type" value="Genomic_DNA"/>
</dbReference>
<dbReference type="Proteomes" id="UP001156670">
    <property type="component" value="Unassembled WGS sequence"/>
</dbReference>
<proteinExistence type="predicted"/>
<dbReference type="PROSITE" id="PS51257">
    <property type="entry name" value="PROKAR_LIPOPROTEIN"/>
    <property type="match status" value="1"/>
</dbReference>
<keyword evidence="2" id="KW-0732">Signal</keyword>
<gene>
    <name evidence="3" type="ORF">GCM10007901_17380</name>
</gene>
<evidence type="ECO:0000313" key="3">
    <source>
        <dbReference type="EMBL" id="GLQ92787.1"/>
    </source>
</evidence>